<keyword evidence="6 12" id="KW-0028">Amino-acid biosynthesis</keyword>
<feature type="modified residue" description="N6-(pyridoxal phosphate)lysine" evidence="12">
    <location>
        <position position="112"/>
    </location>
</feature>
<keyword evidence="9 12" id="KW-0057">Aromatic amino acid biosynthesis</keyword>
<dbReference type="PANTHER" id="PTHR48077">
    <property type="entry name" value="TRYPTOPHAN SYNTHASE-RELATED"/>
    <property type="match status" value="1"/>
</dbReference>
<evidence type="ECO:0000256" key="7">
    <source>
        <dbReference type="ARBA" id="ARBA00022822"/>
    </source>
</evidence>
<evidence type="ECO:0000256" key="8">
    <source>
        <dbReference type="ARBA" id="ARBA00022898"/>
    </source>
</evidence>
<evidence type="ECO:0000256" key="9">
    <source>
        <dbReference type="ARBA" id="ARBA00023141"/>
    </source>
</evidence>
<gene>
    <name evidence="12" type="primary">trpB</name>
    <name evidence="14" type="ORF">AB0L16_01865</name>
</gene>
<comment type="similarity">
    <text evidence="4 12">Belongs to the TrpB family.</text>
</comment>
<evidence type="ECO:0000256" key="4">
    <source>
        <dbReference type="ARBA" id="ARBA00009982"/>
    </source>
</evidence>
<dbReference type="RefSeq" id="WP_109281246.1">
    <property type="nucleotide sequence ID" value="NZ_JBFAUK010000001.1"/>
</dbReference>
<dbReference type="PROSITE" id="PS00168">
    <property type="entry name" value="TRP_SYNTHASE_BETA"/>
    <property type="match status" value="1"/>
</dbReference>
<reference evidence="14 15" key="1">
    <citation type="submission" date="2024-06" db="EMBL/GenBank/DDBJ databases">
        <title>The Natural Products Discovery Center: Release of the First 8490 Sequenced Strains for Exploring Actinobacteria Biosynthetic Diversity.</title>
        <authorList>
            <person name="Kalkreuter E."/>
            <person name="Kautsar S.A."/>
            <person name="Yang D."/>
            <person name="Bader C.D."/>
            <person name="Teijaro C.N."/>
            <person name="Fluegel L."/>
            <person name="Davis C.M."/>
            <person name="Simpson J.R."/>
            <person name="Lauterbach L."/>
            <person name="Steele A.D."/>
            <person name="Gui C."/>
            <person name="Meng S."/>
            <person name="Li G."/>
            <person name="Viehrig K."/>
            <person name="Ye F."/>
            <person name="Su P."/>
            <person name="Kiefer A.F."/>
            <person name="Nichols A."/>
            <person name="Cepeda A.J."/>
            <person name="Yan W."/>
            <person name="Fan B."/>
            <person name="Jiang Y."/>
            <person name="Adhikari A."/>
            <person name="Zheng C.-J."/>
            <person name="Schuster L."/>
            <person name="Cowan T.M."/>
            <person name="Smanski M.J."/>
            <person name="Chevrette M.G."/>
            <person name="De Carvalho L.P.S."/>
            <person name="Shen B."/>
        </authorList>
    </citation>
    <scope>NUCLEOTIDE SEQUENCE [LARGE SCALE GENOMIC DNA]</scope>
    <source>
        <strain evidence="14 15">NPDC052347</strain>
    </source>
</reference>
<evidence type="ECO:0000313" key="14">
    <source>
        <dbReference type="EMBL" id="MEV5505213.1"/>
    </source>
</evidence>
<keyword evidence="10 12" id="KW-0456">Lyase</keyword>
<evidence type="ECO:0000256" key="12">
    <source>
        <dbReference type="HAMAP-Rule" id="MF_00133"/>
    </source>
</evidence>
<evidence type="ECO:0000256" key="10">
    <source>
        <dbReference type="ARBA" id="ARBA00023239"/>
    </source>
</evidence>
<dbReference type="InterPro" id="IPR006653">
    <property type="entry name" value="Trp_synth_b_CS"/>
</dbReference>
<dbReference type="PANTHER" id="PTHR48077:SF6">
    <property type="entry name" value="TRYPTOPHAN SYNTHASE"/>
    <property type="match status" value="1"/>
</dbReference>
<comment type="subunit">
    <text evidence="5 12">Tetramer of two alpha and two beta chains.</text>
</comment>
<dbReference type="Pfam" id="PF00291">
    <property type="entry name" value="PALP"/>
    <property type="match status" value="1"/>
</dbReference>
<evidence type="ECO:0000256" key="6">
    <source>
        <dbReference type="ARBA" id="ARBA00022605"/>
    </source>
</evidence>
<dbReference type="InterPro" id="IPR006316">
    <property type="entry name" value="Trp_synth_b-like"/>
</dbReference>
<sequence length="434" mass="46746">MNRTKFLLPEDRIPTTWYNVVPDLPNGVPPLLHPGTKEPVNEADLEPLFPPGLIAQELTTEREVDIPGEVLDIYRQWRPSPLIRARRLEQALRTPARIYFKYEGVSPAGSHKPNTAVPQAYFNKMAGITRLTTETGAGQWGSSLALACSYFGLECEVYMVKVSYQQKPYRRGLMETFGASVTASPSERTEAGRAVLAADPEATGSLGLAISEAVEAALASEGKAKYALGSVLNHVLMHQTIIGQEALLQMELADDYPDVVIGAAGGGSNLGGLALPFLREQLGGGRAVRTVAVEPSSCPTLTKGTYDYDFGDTAGLTPLAKMHTLGHDFVPPSIHAGGLRYHGMSPIISALREADLLEARAVPQLDCFEAGVTFARNEGIVPAPESTHAVRVAIDEALAAREAGAERVILFTLSGHGHFDMQAYIDYFAGKLHN</sequence>
<evidence type="ECO:0000256" key="2">
    <source>
        <dbReference type="ARBA" id="ARBA00002786"/>
    </source>
</evidence>
<protein>
    <recommendedName>
        <fullName evidence="12">Tryptophan synthase beta chain</fullName>
        <ecNumber evidence="12">4.2.1.20</ecNumber>
    </recommendedName>
</protein>
<evidence type="ECO:0000256" key="11">
    <source>
        <dbReference type="ARBA" id="ARBA00049047"/>
    </source>
</evidence>
<dbReference type="NCBIfam" id="NF009057">
    <property type="entry name" value="PRK12391.1"/>
    <property type="match status" value="1"/>
</dbReference>
<keyword evidence="15" id="KW-1185">Reference proteome</keyword>
<proteinExistence type="inferred from homology"/>
<feature type="domain" description="Tryptophan synthase beta chain-like PALP" evidence="13">
    <location>
        <begin position="76"/>
        <end position="415"/>
    </location>
</feature>
<dbReference type="InterPro" id="IPR023026">
    <property type="entry name" value="Trp_synth_beta/beta-like"/>
</dbReference>
<dbReference type="NCBIfam" id="TIGR01415">
    <property type="entry name" value="trpB_rel"/>
    <property type="match status" value="1"/>
</dbReference>
<dbReference type="PIRSF" id="PIRSF001413">
    <property type="entry name" value="Trp_syn_beta"/>
    <property type="match status" value="1"/>
</dbReference>
<keyword evidence="7 12" id="KW-0822">Tryptophan biosynthesis</keyword>
<comment type="cofactor">
    <cofactor evidence="1 12">
        <name>pyridoxal 5'-phosphate</name>
        <dbReference type="ChEBI" id="CHEBI:597326"/>
    </cofactor>
</comment>
<evidence type="ECO:0000259" key="13">
    <source>
        <dbReference type="Pfam" id="PF00291"/>
    </source>
</evidence>
<dbReference type="EMBL" id="JBFAUK010000001">
    <property type="protein sequence ID" value="MEV5505213.1"/>
    <property type="molecule type" value="Genomic_DNA"/>
</dbReference>
<comment type="pathway">
    <text evidence="3 12">Amino-acid biosynthesis; L-tryptophan biosynthesis; L-tryptophan from chorismate: step 5/5.</text>
</comment>
<accession>A0ABV3JQN9</accession>
<keyword evidence="8 12" id="KW-0663">Pyridoxal phosphate</keyword>
<organism evidence="14 15">
    <name type="scientific">Streptomyces orinoci</name>
    <name type="common">Streptoverticillium orinoci</name>
    <dbReference type="NCBI Taxonomy" id="67339"/>
    <lineage>
        <taxon>Bacteria</taxon>
        <taxon>Bacillati</taxon>
        <taxon>Actinomycetota</taxon>
        <taxon>Actinomycetes</taxon>
        <taxon>Kitasatosporales</taxon>
        <taxon>Streptomycetaceae</taxon>
        <taxon>Streptomyces</taxon>
    </lineage>
</organism>
<dbReference type="SUPFAM" id="SSF53686">
    <property type="entry name" value="Tryptophan synthase beta subunit-like PLP-dependent enzymes"/>
    <property type="match status" value="1"/>
</dbReference>
<comment type="catalytic activity">
    <reaction evidence="11 12">
        <text>(1S,2R)-1-C-(indol-3-yl)glycerol 3-phosphate + L-serine = D-glyceraldehyde 3-phosphate + L-tryptophan + H2O</text>
        <dbReference type="Rhea" id="RHEA:10532"/>
        <dbReference type="ChEBI" id="CHEBI:15377"/>
        <dbReference type="ChEBI" id="CHEBI:33384"/>
        <dbReference type="ChEBI" id="CHEBI:57912"/>
        <dbReference type="ChEBI" id="CHEBI:58866"/>
        <dbReference type="ChEBI" id="CHEBI:59776"/>
        <dbReference type="EC" id="4.2.1.20"/>
    </reaction>
</comment>
<dbReference type="Proteomes" id="UP001552594">
    <property type="component" value="Unassembled WGS sequence"/>
</dbReference>
<dbReference type="EC" id="4.2.1.20" evidence="12"/>
<dbReference type="Gene3D" id="3.40.50.1100">
    <property type="match status" value="2"/>
</dbReference>
<dbReference type="PIRSF" id="PIRSF500824">
    <property type="entry name" value="TrpB_prok"/>
    <property type="match status" value="1"/>
</dbReference>
<comment type="caution">
    <text evidence="14">The sequence shown here is derived from an EMBL/GenBank/DDBJ whole genome shotgun (WGS) entry which is preliminary data.</text>
</comment>
<evidence type="ECO:0000256" key="1">
    <source>
        <dbReference type="ARBA" id="ARBA00001933"/>
    </source>
</evidence>
<evidence type="ECO:0000256" key="3">
    <source>
        <dbReference type="ARBA" id="ARBA00004733"/>
    </source>
</evidence>
<dbReference type="HAMAP" id="MF_00133">
    <property type="entry name" value="Trp_synth_beta"/>
    <property type="match status" value="1"/>
</dbReference>
<evidence type="ECO:0000313" key="15">
    <source>
        <dbReference type="Proteomes" id="UP001552594"/>
    </source>
</evidence>
<comment type="function">
    <text evidence="2 12">The beta subunit is responsible for the synthesis of L-tryptophan from indole and L-serine.</text>
</comment>
<dbReference type="InterPro" id="IPR036052">
    <property type="entry name" value="TrpB-like_PALP_sf"/>
</dbReference>
<evidence type="ECO:0000256" key="5">
    <source>
        <dbReference type="ARBA" id="ARBA00011270"/>
    </source>
</evidence>
<name>A0ABV3JQN9_STRON</name>
<dbReference type="InterPro" id="IPR001926">
    <property type="entry name" value="TrpB-like_PALP"/>
</dbReference>